<evidence type="ECO:0000313" key="6">
    <source>
        <dbReference type="Proteomes" id="UP000317894"/>
    </source>
</evidence>
<keyword evidence="6" id="KW-1185">Reference proteome</keyword>
<keyword evidence="2 5" id="KW-0560">Oxidoreductase</keyword>
<dbReference type="InterPro" id="IPR028427">
    <property type="entry name" value="Met_Sox_Rdtase_MsrB"/>
</dbReference>
<sequence>MIHALSRRDALTFGGLALALPLALKLDGPAVAKIATKFEVTLTPAQWKARLSDDAYAVLREEGTERPGSSPLDREKRRGIFSCAGCKLPLFSSTTKFDSGTGWPSFYAPLTNAVGTTTDRTLMMTRIEVHCRRCGGHLGHVFDDGPPPTGKRYCMNGVAMTFAPAKA</sequence>
<dbReference type="Pfam" id="PF01641">
    <property type="entry name" value="SelR"/>
    <property type="match status" value="1"/>
</dbReference>
<dbReference type="EMBL" id="VJWA01000001">
    <property type="protein sequence ID" value="TRW17117.1"/>
    <property type="molecule type" value="Genomic_DNA"/>
</dbReference>
<dbReference type="RefSeq" id="WP_143554662.1">
    <property type="nucleotide sequence ID" value="NZ_VJWA01000001.1"/>
</dbReference>
<dbReference type="EC" id="1.8.4.12" evidence="1"/>
<dbReference type="AlphaFoldDB" id="A0A552UFY0"/>
<comment type="catalytic activity">
    <reaction evidence="3">
        <text>L-methionyl-[protein] + [thioredoxin]-disulfide + H2O = L-methionyl-(R)-S-oxide-[protein] + [thioredoxin]-dithiol</text>
        <dbReference type="Rhea" id="RHEA:24164"/>
        <dbReference type="Rhea" id="RHEA-COMP:10698"/>
        <dbReference type="Rhea" id="RHEA-COMP:10700"/>
        <dbReference type="Rhea" id="RHEA-COMP:12313"/>
        <dbReference type="Rhea" id="RHEA-COMP:12314"/>
        <dbReference type="ChEBI" id="CHEBI:15377"/>
        <dbReference type="ChEBI" id="CHEBI:16044"/>
        <dbReference type="ChEBI" id="CHEBI:29950"/>
        <dbReference type="ChEBI" id="CHEBI:45764"/>
        <dbReference type="ChEBI" id="CHEBI:50058"/>
        <dbReference type="EC" id="1.8.4.12"/>
    </reaction>
</comment>
<dbReference type="InterPro" id="IPR002579">
    <property type="entry name" value="Met_Sox_Rdtase_MsrB_dom"/>
</dbReference>
<dbReference type="GO" id="GO:0030091">
    <property type="term" value="P:protein repair"/>
    <property type="evidence" value="ECO:0007669"/>
    <property type="project" value="InterPro"/>
</dbReference>
<dbReference type="PANTHER" id="PTHR10173">
    <property type="entry name" value="METHIONINE SULFOXIDE REDUCTASE"/>
    <property type="match status" value="1"/>
</dbReference>
<reference evidence="5 6" key="1">
    <citation type="submission" date="2019-07" db="EMBL/GenBank/DDBJ databases">
        <title>Novel species isolated from glacier.</title>
        <authorList>
            <person name="Liu Q."/>
            <person name="Xin Y.-H."/>
        </authorList>
    </citation>
    <scope>NUCLEOTIDE SEQUENCE [LARGE SCALE GENOMIC DNA]</scope>
    <source>
        <strain evidence="5 6">LB1R16</strain>
    </source>
</reference>
<evidence type="ECO:0000259" key="4">
    <source>
        <dbReference type="PROSITE" id="PS51790"/>
    </source>
</evidence>
<dbReference type="GO" id="GO:0006979">
    <property type="term" value="P:response to oxidative stress"/>
    <property type="evidence" value="ECO:0007669"/>
    <property type="project" value="InterPro"/>
</dbReference>
<protein>
    <recommendedName>
        <fullName evidence="1">peptide-methionine (R)-S-oxide reductase</fullName>
        <ecNumber evidence="1">1.8.4.12</ecNumber>
    </recommendedName>
</protein>
<name>A0A552UFY0_9SPHN</name>
<dbReference type="Gene3D" id="2.170.150.20">
    <property type="entry name" value="Peptide methionine sulfoxide reductase"/>
    <property type="match status" value="1"/>
</dbReference>
<dbReference type="PANTHER" id="PTHR10173:SF57">
    <property type="entry name" value="PEPTIDE-METHIONINE (R)-S-OXIDE REDUCTASE"/>
    <property type="match status" value="1"/>
</dbReference>
<evidence type="ECO:0000256" key="3">
    <source>
        <dbReference type="ARBA" id="ARBA00048488"/>
    </source>
</evidence>
<dbReference type="OrthoDB" id="9785497at2"/>
<proteinExistence type="predicted"/>
<organism evidence="5 6">
    <name type="scientific">Glacieibacterium frigidum</name>
    <dbReference type="NCBI Taxonomy" id="2593303"/>
    <lineage>
        <taxon>Bacteria</taxon>
        <taxon>Pseudomonadati</taxon>
        <taxon>Pseudomonadota</taxon>
        <taxon>Alphaproteobacteria</taxon>
        <taxon>Sphingomonadales</taxon>
        <taxon>Sphingosinicellaceae</taxon>
        <taxon>Glacieibacterium</taxon>
    </lineage>
</organism>
<dbReference type="Proteomes" id="UP000317894">
    <property type="component" value="Unassembled WGS sequence"/>
</dbReference>
<dbReference type="GO" id="GO:0005737">
    <property type="term" value="C:cytoplasm"/>
    <property type="evidence" value="ECO:0007669"/>
    <property type="project" value="TreeGrafter"/>
</dbReference>
<dbReference type="InterPro" id="IPR011057">
    <property type="entry name" value="Mss4-like_sf"/>
</dbReference>
<evidence type="ECO:0000313" key="5">
    <source>
        <dbReference type="EMBL" id="TRW17117.1"/>
    </source>
</evidence>
<dbReference type="SUPFAM" id="SSF51316">
    <property type="entry name" value="Mss4-like"/>
    <property type="match status" value="1"/>
</dbReference>
<dbReference type="NCBIfam" id="TIGR00357">
    <property type="entry name" value="peptide-methionine (R)-S-oxide reductase MsrB"/>
    <property type="match status" value="1"/>
</dbReference>
<gene>
    <name evidence="5" type="primary">msrB</name>
    <name evidence="5" type="ORF">FMM06_02640</name>
</gene>
<dbReference type="PROSITE" id="PS51790">
    <property type="entry name" value="MSRB"/>
    <property type="match status" value="1"/>
</dbReference>
<accession>A0A552UFY0</accession>
<evidence type="ECO:0000256" key="1">
    <source>
        <dbReference type="ARBA" id="ARBA00012499"/>
    </source>
</evidence>
<evidence type="ECO:0000256" key="2">
    <source>
        <dbReference type="ARBA" id="ARBA00023002"/>
    </source>
</evidence>
<dbReference type="GO" id="GO:0033743">
    <property type="term" value="F:peptide-methionine (R)-S-oxide reductase activity"/>
    <property type="evidence" value="ECO:0007669"/>
    <property type="project" value="UniProtKB-EC"/>
</dbReference>
<dbReference type="PROSITE" id="PS51318">
    <property type="entry name" value="TAT"/>
    <property type="match status" value="1"/>
</dbReference>
<comment type="caution">
    <text evidence="5">The sequence shown here is derived from an EMBL/GenBank/DDBJ whole genome shotgun (WGS) entry which is preliminary data.</text>
</comment>
<feature type="domain" description="MsrB" evidence="4">
    <location>
        <begin position="44"/>
        <end position="165"/>
    </location>
</feature>
<dbReference type="InterPro" id="IPR006311">
    <property type="entry name" value="TAT_signal"/>
</dbReference>